<dbReference type="GO" id="GO:0005789">
    <property type="term" value="C:endoplasmic reticulum membrane"/>
    <property type="evidence" value="ECO:0007669"/>
    <property type="project" value="UniProtKB-SubCell"/>
</dbReference>
<evidence type="ECO:0000313" key="12">
    <source>
        <dbReference type="Proteomes" id="UP001345827"/>
    </source>
</evidence>
<keyword evidence="6 9" id="KW-1133">Transmembrane helix</keyword>
<reference evidence="11 12" key="1">
    <citation type="submission" date="2023-06" db="EMBL/GenBank/DDBJ databases">
        <title>Black Yeasts Isolated from many extreme environments.</title>
        <authorList>
            <person name="Coleine C."/>
            <person name="Stajich J.E."/>
            <person name="Selbmann L."/>
        </authorList>
    </citation>
    <scope>NUCLEOTIDE SEQUENCE [LARGE SCALE GENOMIC DNA]</scope>
    <source>
        <strain evidence="11 12">CCFEE 5887</strain>
    </source>
</reference>
<dbReference type="AlphaFoldDB" id="A0AAV9QL12"/>
<dbReference type="Proteomes" id="UP001345827">
    <property type="component" value="Unassembled WGS sequence"/>
</dbReference>
<feature type="transmembrane region" description="Helical" evidence="9">
    <location>
        <begin position="85"/>
        <end position="108"/>
    </location>
</feature>
<feature type="transmembrane region" description="Helical" evidence="9">
    <location>
        <begin position="144"/>
        <end position="165"/>
    </location>
</feature>
<keyword evidence="7 9" id="KW-0472">Membrane</keyword>
<dbReference type="InterPro" id="IPR050186">
    <property type="entry name" value="TPT_transporter"/>
</dbReference>
<dbReference type="Pfam" id="PF03151">
    <property type="entry name" value="TPT"/>
    <property type="match status" value="1"/>
</dbReference>
<dbReference type="PANTHER" id="PTHR11132">
    <property type="entry name" value="SOLUTE CARRIER FAMILY 35"/>
    <property type="match status" value="1"/>
</dbReference>
<evidence type="ECO:0000259" key="10">
    <source>
        <dbReference type="Pfam" id="PF03151"/>
    </source>
</evidence>
<comment type="function">
    <text evidence="1">Involved in the import of GDP-mannose from the cytoplasm into the Golgi lumen.</text>
</comment>
<gene>
    <name evidence="11" type="ORF">LTR25_002526</name>
</gene>
<evidence type="ECO:0000313" key="11">
    <source>
        <dbReference type="EMBL" id="KAK5542640.1"/>
    </source>
</evidence>
<comment type="similarity">
    <text evidence="3">Belongs to the TPT transporter family. SLC35D subfamily.</text>
</comment>
<evidence type="ECO:0000256" key="7">
    <source>
        <dbReference type="ARBA" id="ARBA00023136"/>
    </source>
</evidence>
<feature type="transmembrane region" description="Helical" evidence="9">
    <location>
        <begin position="114"/>
        <end position="132"/>
    </location>
</feature>
<comment type="caution">
    <text evidence="11">The sequence shown here is derived from an EMBL/GenBank/DDBJ whole genome shotgun (WGS) entry which is preliminary data.</text>
</comment>
<name>A0AAV9QL12_9PEZI</name>
<evidence type="ECO:0000256" key="3">
    <source>
        <dbReference type="ARBA" id="ARBA00010425"/>
    </source>
</evidence>
<dbReference type="EMBL" id="JAXLQG010000003">
    <property type="protein sequence ID" value="KAK5542640.1"/>
    <property type="molecule type" value="Genomic_DNA"/>
</dbReference>
<organism evidence="11 12">
    <name type="scientific">Vermiconidia calcicola</name>
    <dbReference type="NCBI Taxonomy" id="1690605"/>
    <lineage>
        <taxon>Eukaryota</taxon>
        <taxon>Fungi</taxon>
        <taxon>Dikarya</taxon>
        <taxon>Ascomycota</taxon>
        <taxon>Pezizomycotina</taxon>
        <taxon>Dothideomycetes</taxon>
        <taxon>Dothideomycetidae</taxon>
        <taxon>Mycosphaerellales</taxon>
        <taxon>Extremaceae</taxon>
        <taxon>Vermiconidia</taxon>
    </lineage>
</organism>
<dbReference type="InterPro" id="IPR004853">
    <property type="entry name" value="Sugar_P_trans_dom"/>
</dbReference>
<evidence type="ECO:0000256" key="5">
    <source>
        <dbReference type="ARBA" id="ARBA00022692"/>
    </source>
</evidence>
<feature type="compositionally biased region" description="Basic and acidic residues" evidence="8">
    <location>
        <begin position="381"/>
        <end position="395"/>
    </location>
</feature>
<evidence type="ECO:0000256" key="4">
    <source>
        <dbReference type="ARBA" id="ARBA00011182"/>
    </source>
</evidence>
<protein>
    <recommendedName>
        <fullName evidence="10">Sugar phosphate transporter domain-containing protein</fullName>
    </recommendedName>
</protein>
<evidence type="ECO:0000256" key="1">
    <source>
        <dbReference type="ARBA" id="ARBA00003420"/>
    </source>
</evidence>
<evidence type="ECO:0000256" key="8">
    <source>
        <dbReference type="SAM" id="MobiDB-lite"/>
    </source>
</evidence>
<evidence type="ECO:0000256" key="2">
    <source>
        <dbReference type="ARBA" id="ARBA00004477"/>
    </source>
</evidence>
<feature type="transmembrane region" description="Helical" evidence="9">
    <location>
        <begin position="177"/>
        <end position="194"/>
    </location>
</feature>
<keyword evidence="5 9" id="KW-0812">Transmembrane</keyword>
<proteinExistence type="inferred from homology"/>
<comment type="subunit">
    <text evidence="4">Homooligomer.</text>
</comment>
<keyword evidence="12" id="KW-1185">Reference proteome</keyword>
<evidence type="ECO:0000256" key="9">
    <source>
        <dbReference type="SAM" id="Phobius"/>
    </source>
</evidence>
<accession>A0AAV9QL12</accession>
<feature type="region of interest" description="Disordered" evidence="8">
    <location>
        <begin position="367"/>
        <end position="395"/>
    </location>
</feature>
<sequence>MSSAGLISISTYFILNLIVTVTNKQLLFHTSSPYLLTASHAFTTFVATSIISRLTSAATPSHGLSQTQQTTTSVESLRLPLRTHLILVAFSLLYTVNIALSNLTLGLVSLPMHQTIRATAPAITVLLTVIVFRTPLRYYPMAVYLSLVPTICGVVVATSSMSANVNVNVGHDEGRGSTTFGVALTFLGAVLAVLKTMITHQLQKASSSSSSSSSGGYRLRIGIPPMTLVRFLSPYAVVQALGFACWTGEVTHLLALGHATDPEARGLREIGALAVVNMLSASALNIASFEANRRCGPLSMGVAGNLKQVFILVLASLAEGDGETGRGGGVNGRVVLGTLMTVVGGLWYAWAGAGAGAGVKARTHYERHGRGWGEADDDEQREGIDRRETSTETAI</sequence>
<evidence type="ECO:0000256" key="6">
    <source>
        <dbReference type="ARBA" id="ARBA00022989"/>
    </source>
</evidence>
<comment type="subcellular location">
    <subcellularLocation>
        <location evidence="2">Endoplasmic reticulum membrane</location>
        <topology evidence="2">Multi-pass membrane protein</topology>
    </subcellularLocation>
</comment>
<feature type="domain" description="Sugar phosphate transporter" evidence="10">
    <location>
        <begin position="9"/>
        <end position="158"/>
    </location>
</feature>